<evidence type="ECO:0000256" key="6">
    <source>
        <dbReference type="SAM" id="MobiDB-lite"/>
    </source>
</evidence>
<evidence type="ECO:0000256" key="1">
    <source>
        <dbReference type="ARBA" id="ARBA00004123"/>
    </source>
</evidence>
<dbReference type="GO" id="GO:0000981">
    <property type="term" value="F:DNA-binding transcription factor activity, RNA polymerase II-specific"/>
    <property type="evidence" value="ECO:0007669"/>
    <property type="project" value="InterPro"/>
</dbReference>
<name>A0A179FG79_METCM</name>
<dbReference type="PANTHER" id="PTHR46910">
    <property type="entry name" value="TRANSCRIPTION FACTOR PDR1"/>
    <property type="match status" value="1"/>
</dbReference>
<dbReference type="AlphaFoldDB" id="A0A179FG79"/>
<comment type="subcellular location">
    <subcellularLocation>
        <location evidence="1">Nucleus</location>
    </subcellularLocation>
</comment>
<gene>
    <name evidence="8" type="ORF">VFPPC_05863</name>
</gene>
<proteinExistence type="predicted"/>
<dbReference type="SUPFAM" id="SSF57701">
    <property type="entry name" value="Zn2/Cys6 DNA-binding domain"/>
    <property type="match status" value="1"/>
</dbReference>
<evidence type="ECO:0000256" key="5">
    <source>
        <dbReference type="ARBA" id="ARBA00023242"/>
    </source>
</evidence>
<dbReference type="CDD" id="cd00067">
    <property type="entry name" value="GAL4"/>
    <property type="match status" value="1"/>
</dbReference>
<dbReference type="KEGG" id="pchm:VFPPC_05863"/>
<comment type="caution">
    <text evidence="8">The sequence shown here is derived from an EMBL/GenBank/DDBJ whole genome shotgun (WGS) entry which is preliminary data.</text>
</comment>
<dbReference type="PROSITE" id="PS00463">
    <property type="entry name" value="ZN2_CY6_FUNGAL_1"/>
    <property type="match status" value="1"/>
</dbReference>
<keyword evidence="2" id="KW-0805">Transcription regulation</keyword>
<evidence type="ECO:0000256" key="2">
    <source>
        <dbReference type="ARBA" id="ARBA00023015"/>
    </source>
</evidence>
<dbReference type="STRING" id="1380566.A0A179FG79"/>
<evidence type="ECO:0000313" key="8">
    <source>
        <dbReference type="EMBL" id="OAQ64605.2"/>
    </source>
</evidence>
<dbReference type="Pfam" id="PF00172">
    <property type="entry name" value="Zn_clus"/>
    <property type="match status" value="1"/>
</dbReference>
<dbReference type="GO" id="GO:0003677">
    <property type="term" value="F:DNA binding"/>
    <property type="evidence" value="ECO:0007669"/>
    <property type="project" value="UniProtKB-KW"/>
</dbReference>
<keyword evidence="4" id="KW-0804">Transcription</keyword>
<keyword evidence="9" id="KW-1185">Reference proteome</keyword>
<dbReference type="InterPro" id="IPR001138">
    <property type="entry name" value="Zn2Cys6_DnaBD"/>
</dbReference>
<dbReference type="OrthoDB" id="4933158at2759"/>
<dbReference type="InterPro" id="IPR050987">
    <property type="entry name" value="AtrR-like"/>
</dbReference>
<dbReference type="RefSeq" id="XP_022284284.1">
    <property type="nucleotide sequence ID" value="XM_022428480.1"/>
</dbReference>
<keyword evidence="5" id="KW-0539">Nucleus</keyword>
<dbReference type="PROSITE" id="PS50048">
    <property type="entry name" value="ZN2_CY6_FUNGAL_2"/>
    <property type="match status" value="1"/>
</dbReference>
<organism evidence="8 9">
    <name type="scientific">Pochonia chlamydosporia 170</name>
    <dbReference type="NCBI Taxonomy" id="1380566"/>
    <lineage>
        <taxon>Eukaryota</taxon>
        <taxon>Fungi</taxon>
        <taxon>Dikarya</taxon>
        <taxon>Ascomycota</taxon>
        <taxon>Pezizomycotina</taxon>
        <taxon>Sordariomycetes</taxon>
        <taxon>Hypocreomycetidae</taxon>
        <taxon>Hypocreales</taxon>
        <taxon>Clavicipitaceae</taxon>
        <taxon>Pochonia</taxon>
    </lineage>
</organism>
<accession>A0A179FG79</accession>
<protein>
    <submittedName>
        <fullName evidence="8">Fungal zn(2)-Cys(6) binuclear cluster domain-containing protein</fullName>
    </submittedName>
</protein>
<evidence type="ECO:0000259" key="7">
    <source>
        <dbReference type="PROSITE" id="PS50048"/>
    </source>
</evidence>
<evidence type="ECO:0000256" key="3">
    <source>
        <dbReference type="ARBA" id="ARBA00023125"/>
    </source>
</evidence>
<dbReference type="SMART" id="SM00066">
    <property type="entry name" value="GAL4"/>
    <property type="match status" value="1"/>
</dbReference>
<dbReference type="GeneID" id="28848980"/>
<keyword evidence="3" id="KW-0238">DNA-binding</keyword>
<dbReference type="PANTHER" id="PTHR46910:SF37">
    <property type="entry name" value="ZN(II)2CYS6 TRANSCRIPTION FACTOR (EUROFUNG)"/>
    <property type="match status" value="1"/>
</dbReference>
<dbReference type="GO" id="GO:0008270">
    <property type="term" value="F:zinc ion binding"/>
    <property type="evidence" value="ECO:0007669"/>
    <property type="project" value="InterPro"/>
</dbReference>
<dbReference type="CDD" id="cd12148">
    <property type="entry name" value="fungal_TF_MHR"/>
    <property type="match status" value="1"/>
</dbReference>
<feature type="domain" description="Zn(2)-C6 fungal-type" evidence="7">
    <location>
        <begin position="21"/>
        <end position="51"/>
    </location>
</feature>
<feature type="region of interest" description="Disordered" evidence="6">
    <location>
        <begin position="360"/>
        <end position="385"/>
    </location>
</feature>
<dbReference type="Gene3D" id="4.10.240.10">
    <property type="entry name" value="Zn(2)-C6 fungal-type DNA-binding domain"/>
    <property type="match status" value="1"/>
</dbReference>
<evidence type="ECO:0000256" key="4">
    <source>
        <dbReference type="ARBA" id="ARBA00023163"/>
    </source>
</evidence>
<dbReference type="Proteomes" id="UP000078397">
    <property type="component" value="Unassembled WGS sequence"/>
</dbReference>
<reference evidence="8 9" key="1">
    <citation type="journal article" date="2016" name="PLoS Pathog.">
        <title>Biosynthesis of antibiotic leucinostatins in bio-control fungus Purpureocillium lilacinum and their inhibition on phytophthora revealed by genome mining.</title>
        <authorList>
            <person name="Wang G."/>
            <person name="Liu Z."/>
            <person name="Lin R."/>
            <person name="Li E."/>
            <person name="Mao Z."/>
            <person name="Ling J."/>
            <person name="Yang Y."/>
            <person name="Yin W.B."/>
            <person name="Xie B."/>
        </authorList>
    </citation>
    <scope>NUCLEOTIDE SEQUENCE [LARGE SCALE GENOMIC DNA]</scope>
    <source>
        <strain evidence="8">170</strain>
    </source>
</reference>
<dbReference type="EMBL" id="LSBJ02000005">
    <property type="protein sequence ID" value="OAQ64605.2"/>
    <property type="molecule type" value="Genomic_DNA"/>
</dbReference>
<dbReference type="GO" id="GO:0005634">
    <property type="term" value="C:nucleus"/>
    <property type="evidence" value="ECO:0007669"/>
    <property type="project" value="UniProtKB-SubCell"/>
</dbReference>
<dbReference type="InterPro" id="IPR036864">
    <property type="entry name" value="Zn2-C6_fun-type_DNA-bd_sf"/>
</dbReference>
<evidence type="ECO:0000313" key="9">
    <source>
        <dbReference type="Proteomes" id="UP000078397"/>
    </source>
</evidence>
<sequence>MVAEVDTLQGLASKPLKSFIACGNCKARKKGCDGKTPSCGNCMASNADCNYATVRKTRGPGKKKRNPNNSKALDHIEHRPEEINGVKLDDDSTFSVQQSGHGEGSRLTHHVYVPSCISSTSTVTSTFTSTFTADPSRKQVQIRARIPTLPDFLAADQFNEHLEKIRSSIAQANLASELTPLLPQHIATRLIQNSFAEIMEGRQLLDLADFTALLNGQYIASSTGPAGNFARWAIANAVTALALRFKAAPGAAPGSEDDLSSIPLAFYHNATAMIHRLILQEPSLLSIQALLAMAMFVEDTPESAAFVMLGTNASRQLQLFDSKMPEDFKSIGTKSKQHQRVREISSTFDKKIGLLLSSGASQQAGGSNVAISPNGREPCGGSFRR</sequence>